<organism evidence="9 10">
    <name type="scientific">Zobellella taiwanensis</name>
    <dbReference type="NCBI Taxonomy" id="347535"/>
    <lineage>
        <taxon>Bacteria</taxon>
        <taxon>Pseudomonadati</taxon>
        <taxon>Pseudomonadota</taxon>
        <taxon>Gammaproteobacteria</taxon>
        <taxon>Aeromonadales</taxon>
        <taxon>Aeromonadaceae</taxon>
        <taxon>Zobellella</taxon>
    </lineage>
</organism>
<evidence type="ECO:0000259" key="8">
    <source>
        <dbReference type="Pfam" id="PF20628"/>
    </source>
</evidence>
<evidence type="ECO:0000256" key="4">
    <source>
        <dbReference type="ARBA" id="ARBA00023002"/>
    </source>
</evidence>
<keyword evidence="4" id="KW-0560">Oxidoreductase</keyword>
<comment type="similarity">
    <text evidence="6">Belongs to the DyP-type peroxidase family.</text>
</comment>
<comment type="cofactor">
    <cofactor evidence="1">
        <name>heme b</name>
        <dbReference type="ChEBI" id="CHEBI:60344"/>
    </cofactor>
</comment>
<dbReference type="GO" id="GO:0020037">
    <property type="term" value="F:heme binding"/>
    <property type="evidence" value="ECO:0007669"/>
    <property type="project" value="InterPro"/>
</dbReference>
<dbReference type="GO" id="GO:0005829">
    <property type="term" value="C:cytosol"/>
    <property type="evidence" value="ECO:0007669"/>
    <property type="project" value="TreeGrafter"/>
</dbReference>
<evidence type="ECO:0000313" key="10">
    <source>
        <dbReference type="Proteomes" id="UP000242181"/>
    </source>
</evidence>
<dbReference type="PROSITE" id="PS51404">
    <property type="entry name" value="DYP_PEROXIDASE"/>
    <property type="match status" value="1"/>
</dbReference>
<comment type="caution">
    <text evidence="9">The sequence shown here is derived from an EMBL/GenBank/DDBJ whole genome shotgun (WGS) entry which is preliminary data.</text>
</comment>
<dbReference type="InterPro" id="IPR011008">
    <property type="entry name" value="Dimeric_a/b-barrel"/>
</dbReference>
<keyword evidence="3" id="KW-0479">Metal-binding</keyword>
<dbReference type="NCBIfam" id="TIGR01413">
    <property type="entry name" value="Dyp_perox_fam"/>
    <property type="match status" value="1"/>
</dbReference>
<evidence type="ECO:0000256" key="6">
    <source>
        <dbReference type="ARBA" id="ARBA00025737"/>
    </source>
</evidence>
<evidence type="ECO:0000256" key="5">
    <source>
        <dbReference type="ARBA" id="ARBA00023004"/>
    </source>
</evidence>
<evidence type="ECO:0000313" key="9">
    <source>
        <dbReference type="EMBL" id="PSJ39197.1"/>
    </source>
</evidence>
<dbReference type="InterPro" id="IPR006314">
    <property type="entry name" value="Dyp_peroxidase"/>
</dbReference>
<dbReference type="EMBL" id="PXYH01000020">
    <property type="protein sequence ID" value="PSJ39197.1"/>
    <property type="molecule type" value="Genomic_DNA"/>
</dbReference>
<dbReference type="Pfam" id="PF04261">
    <property type="entry name" value="Dyp_perox_N"/>
    <property type="match status" value="1"/>
</dbReference>
<proteinExistence type="inferred from homology"/>
<dbReference type="PANTHER" id="PTHR30521:SF0">
    <property type="entry name" value="DYP-TYPE PEROXIDASE FAMILY PROTEIN"/>
    <property type="match status" value="1"/>
</dbReference>
<name>A0A2P7QML2_9GAMM</name>
<dbReference type="Pfam" id="PF20628">
    <property type="entry name" value="Dyp_perox_C"/>
    <property type="match status" value="1"/>
</dbReference>
<dbReference type="GO" id="GO:0046872">
    <property type="term" value="F:metal ion binding"/>
    <property type="evidence" value="ECO:0007669"/>
    <property type="project" value="UniProtKB-KW"/>
</dbReference>
<dbReference type="Proteomes" id="UP000242181">
    <property type="component" value="Unassembled WGS sequence"/>
</dbReference>
<accession>A0A2P7QML2</accession>
<dbReference type="InterPro" id="IPR048327">
    <property type="entry name" value="Dyp_perox_N"/>
</dbReference>
<reference evidence="9 10" key="1">
    <citation type="submission" date="2018-03" db="EMBL/GenBank/DDBJ databases">
        <title>The draft genome of Zobellella taiwanensis JCM 13381.</title>
        <authorList>
            <person name="Liu L."/>
            <person name="Li L."/>
            <person name="Wang T."/>
            <person name="Zhang X."/>
            <person name="Liang L."/>
        </authorList>
    </citation>
    <scope>NUCLEOTIDE SEQUENCE [LARGE SCALE GENOMIC DNA]</scope>
    <source>
        <strain evidence="9 10">JCM 13381</strain>
    </source>
</reference>
<feature type="domain" description="Dyp-type peroxidase C-terminal" evidence="8">
    <location>
        <begin position="137"/>
        <end position="295"/>
    </location>
</feature>
<protein>
    <submittedName>
        <fullName evidence="9">Peroxidase</fullName>
    </submittedName>
</protein>
<dbReference type="RefSeq" id="WP_106454229.1">
    <property type="nucleotide sequence ID" value="NZ_PXYH01000020.1"/>
</dbReference>
<keyword evidence="10" id="KW-1185">Reference proteome</keyword>
<gene>
    <name evidence="9" type="ORF">C7I36_13530</name>
</gene>
<sequence length="304" mass="34078">MTAQAGICAESNLHAYYLMFDVLPGQEAAARSALAKTPALWRELTQGYPDAAFSGLVAVGDRVWDRLYPRARPSELVPFPAQLQGKRSAPETPFDLFFQLRADRLDVAYIAVQRVMALLAGRAELKYERQGFRYLDCRDFTGFVDGTENPQGEHRAEVALVAEGPFADGSYVHVQHYRHNMAKWQRLSVPSQEDVYGRTKVENIEYDSDKKPPTAHTKRTSLKDEAGNSLEILRQSMPWGTAAEQGLVFISCCHTPRHFTRMLDSMFQADGAGHFDHLTLFTQAETGSAFFAPSLEWLVKSGEL</sequence>
<dbReference type="PANTHER" id="PTHR30521">
    <property type="entry name" value="DEFERROCHELATASE/PEROXIDASE"/>
    <property type="match status" value="1"/>
</dbReference>
<dbReference type="InterPro" id="IPR048328">
    <property type="entry name" value="Dyp_perox_C"/>
</dbReference>
<evidence type="ECO:0000256" key="2">
    <source>
        <dbReference type="ARBA" id="ARBA00022559"/>
    </source>
</evidence>
<evidence type="ECO:0000256" key="3">
    <source>
        <dbReference type="ARBA" id="ARBA00022723"/>
    </source>
</evidence>
<evidence type="ECO:0000259" key="7">
    <source>
        <dbReference type="Pfam" id="PF04261"/>
    </source>
</evidence>
<keyword evidence="5" id="KW-0408">Iron</keyword>
<evidence type="ECO:0000256" key="1">
    <source>
        <dbReference type="ARBA" id="ARBA00001970"/>
    </source>
</evidence>
<feature type="domain" description="Dyp-type peroxidase N-terminal" evidence="7">
    <location>
        <begin position="4"/>
        <end position="133"/>
    </location>
</feature>
<dbReference type="SUPFAM" id="SSF54909">
    <property type="entry name" value="Dimeric alpha+beta barrel"/>
    <property type="match status" value="1"/>
</dbReference>
<dbReference type="AlphaFoldDB" id="A0A2P7QML2"/>
<dbReference type="OrthoDB" id="3251355at2"/>
<keyword evidence="2 9" id="KW-0575">Peroxidase</keyword>
<dbReference type="GO" id="GO:0004601">
    <property type="term" value="F:peroxidase activity"/>
    <property type="evidence" value="ECO:0007669"/>
    <property type="project" value="UniProtKB-KW"/>
</dbReference>